<evidence type="ECO:0000256" key="3">
    <source>
        <dbReference type="ARBA" id="ARBA00023125"/>
    </source>
</evidence>
<evidence type="ECO:0000256" key="4">
    <source>
        <dbReference type="ARBA" id="ARBA00023163"/>
    </source>
</evidence>
<keyword evidence="4" id="KW-0804">Transcription</keyword>
<keyword evidence="1 5" id="KW-0597">Phosphoprotein</keyword>
<dbReference type="InterPro" id="IPR016032">
    <property type="entry name" value="Sig_transdc_resp-reg_C-effctor"/>
</dbReference>
<name>A0ABT8F6C2_9BACT</name>
<accession>A0ABT8F6C2</accession>
<feature type="modified residue" description="4-aspartylphosphate" evidence="5">
    <location>
        <position position="55"/>
    </location>
</feature>
<dbReference type="Proteomes" id="UP001168552">
    <property type="component" value="Unassembled WGS sequence"/>
</dbReference>
<sequence length="213" mass="24198">MPIRILLADDHQLLMDGLIAIIRELPDFEVMGTVNNGKQLLQKLGSTPCDMVLMDLNMPELDGIETLKILSGEYPALKVLVLSNYQQPELIQEVKTLGANGYLMKSISAPDLKSALLAVSQGQLWFEEAQRPQEETNSYFIDEFMMKYKLTKREVEIIGMIAEQLTSKEISDTLSISEFTVGTHRKNIMRKLQVRNMAGIISFANEHNLRRKR</sequence>
<evidence type="ECO:0000313" key="9">
    <source>
        <dbReference type="Proteomes" id="UP001168552"/>
    </source>
</evidence>
<dbReference type="PRINTS" id="PR00038">
    <property type="entry name" value="HTHLUXR"/>
</dbReference>
<dbReference type="PROSITE" id="PS50043">
    <property type="entry name" value="HTH_LUXR_2"/>
    <property type="match status" value="1"/>
</dbReference>
<dbReference type="EMBL" id="JAUHJS010000005">
    <property type="protein sequence ID" value="MDN4166012.1"/>
    <property type="molecule type" value="Genomic_DNA"/>
</dbReference>
<keyword evidence="9" id="KW-1185">Reference proteome</keyword>
<dbReference type="SUPFAM" id="SSF52172">
    <property type="entry name" value="CheY-like"/>
    <property type="match status" value="1"/>
</dbReference>
<reference evidence="8" key="1">
    <citation type="submission" date="2023-06" db="EMBL/GenBank/DDBJ databases">
        <title>Cytophagales bacterium Strain LB-30, isolated from soil.</title>
        <authorList>
            <person name="Liu B."/>
        </authorList>
    </citation>
    <scope>NUCLEOTIDE SEQUENCE</scope>
    <source>
        <strain evidence="8">LB-30</strain>
    </source>
</reference>
<dbReference type="SMART" id="SM00421">
    <property type="entry name" value="HTH_LUXR"/>
    <property type="match status" value="1"/>
</dbReference>
<evidence type="ECO:0000259" key="7">
    <source>
        <dbReference type="PROSITE" id="PS50110"/>
    </source>
</evidence>
<dbReference type="InterPro" id="IPR011006">
    <property type="entry name" value="CheY-like_superfamily"/>
</dbReference>
<feature type="domain" description="HTH luxR-type" evidence="6">
    <location>
        <begin position="143"/>
        <end position="208"/>
    </location>
</feature>
<dbReference type="InterPro" id="IPR058245">
    <property type="entry name" value="NreC/VraR/RcsB-like_REC"/>
</dbReference>
<evidence type="ECO:0000256" key="1">
    <source>
        <dbReference type="ARBA" id="ARBA00022553"/>
    </source>
</evidence>
<protein>
    <submittedName>
        <fullName evidence="8">Response regulator transcription factor</fullName>
    </submittedName>
</protein>
<dbReference type="InterPro" id="IPR000792">
    <property type="entry name" value="Tscrpt_reg_LuxR_C"/>
</dbReference>
<dbReference type="PANTHER" id="PTHR43214">
    <property type="entry name" value="TWO-COMPONENT RESPONSE REGULATOR"/>
    <property type="match status" value="1"/>
</dbReference>
<dbReference type="CDD" id="cd17535">
    <property type="entry name" value="REC_NarL-like"/>
    <property type="match status" value="1"/>
</dbReference>
<evidence type="ECO:0000259" key="6">
    <source>
        <dbReference type="PROSITE" id="PS50043"/>
    </source>
</evidence>
<dbReference type="PANTHER" id="PTHR43214:SF41">
    <property type="entry name" value="NITRATE_NITRITE RESPONSE REGULATOR PROTEIN NARP"/>
    <property type="match status" value="1"/>
</dbReference>
<dbReference type="Pfam" id="PF00196">
    <property type="entry name" value="GerE"/>
    <property type="match status" value="1"/>
</dbReference>
<proteinExistence type="predicted"/>
<feature type="domain" description="Response regulatory" evidence="7">
    <location>
        <begin position="4"/>
        <end position="120"/>
    </location>
</feature>
<dbReference type="InterPro" id="IPR039420">
    <property type="entry name" value="WalR-like"/>
</dbReference>
<dbReference type="SMART" id="SM00448">
    <property type="entry name" value="REC"/>
    <property type="match status" value="1"/>
</dbReference>
<dbReference type="InterPro" id="IPR001789">
    <property type="entry name" value="Sig_transdc_resp-reg_receiver"/>
</dbReference>
<gene>
    <name evidence="8" type="ORF">QWY31_10900</name>
</gene>
<evidence type="ECO:0000256" key="5">
    <source>
        <dbReference type="PROSITE-ProRule" id="PRU00169"/>
    </source>
</evidence>
<evidence type="ECO:0000256" key="2">
    <source>
        <dbReference type="ARBA" id="ARBA00023015"/>
    </source>
</evidence>
<comment type="caution">
    <text evidence="8">The sequence shown here is derived from an EMBL/GenBank/DDBJ whole genome shotgun (WGS) entry which is preliminary data.</text>
</comment>
<evidence type="ECO:0000313" key="8">
    <source>
        <dbReference type="EMBL" id="MDN4166012.1"/>
    </source>
</evidence>
<dbReference type="Gene3D" id="3.40.50.2300">
    <property type="match status" value="1"/>
</dbReference>
<keyword evidence="3" id="KW-0238">DNA-binding</keyword>
<dbReference type="SUPFAM" id="SSF46894">
    <property type="entry name" value="C-terminal effector domain of the bipartite response regulators"/>
    <property type="match status" value="1"/>
</dbReference>
<dbReference type="RefSeq" id="WP_320004547.1">
    <property type="nucleotide sequence ID" value="NZ_JAUHJS010000005.1"/>
</dbReference>
<dbReference type="Pfam" id="PF00072">
    <property type="entry name" value="Response_reg"/>
    <property type="match status" value="1"/>
</dbReference>
<dbReference type="PROSITE" id="PS50110">
    <property type="entry name" value="RESPONSE_REGULATORY"/>
    <property type="match status" value="1"/>
</dbReference>
<dbReference type="CDD" id="cd06170">
    <property type="entry name" value="LuxR_C_like"/>
    <property type="match status" value="1"/>
</dbReference>
<keyword evidence="2" id="KW-0805">Transcription regulation</keyword>
<organism evidence="8 9">
    <name type="scientific">Shiella aurantiaca</name>
    <dbReference type="NCBI Taxonomy" id="3058365"/>
    <lineage>
        <taxon>Bacteria</taxon>
        <taxon>Pseudomonadati</taxon>
        <taxon>Bacteroidota</taxon>
        <taxon>Cytophagia</taxon>
        <taxon>Cytophagales</taxon>
        <taxon>Shiellaceae</taxon>
        <taxon>Shiella</taxon>
    </lineage>
</organism>